<dbReference type="RefSeq" id="WP_413281899.1">
    <property type="nucleotide sequence ID" value="NZ_JBHFNT010000317.1"/>
</dbReference>
<keyword evidence="2" id="KW-1185">Reference proteome</keyword>
<proteinExistence type="predicted"/>
<dbReference type="EMBL" id="JBHFNT010000317">
    <property type="protein sequence ID" value="MFB2839634.1"/>
    <property type="molecule type" value="Genomic_DNA"/>
</dbReference>
<reference evidence="1 2" key="1">
    <citation type="submission" date="2024-09" db="EMBL/GenBank/DDBJ databases">
        <title>Floridaenema gen nov. (Aerosakkonemataceae, Aerosakkonematales ord. nov., Cyanobacteria) from benthic tropical and subtropical fresh waters, with the description of four new species.</title>
        <authorList>
            <person name="Moretto J.A."/>
            <person name="Berthold D.E."/>
            <person name="Lefler F.W."/>
            <person name="Huang I.-S."/>
            <person name="Laughinghouse H. IV."/>
        </authorList>
    </citation>
    <scope>NUCLEOTIDE SEQUENCE [LARGE SCALE GENOMIC DNA]</scope>
    <source>
        <strain evidence="1 2">BLCC-F167</strain>
    </source>
</reference>
<protein>
    <submittedName>
        <fullName evidence="1">Uncharacterized protein</fullName>
    </submittedName>
</protein>
<dbReference type="Proteomes" id="UP001576780">
    <property type="component" value="Unassembled WGS sequence"/>
</dbReference>
<name>A0ABV4WWX9_9CYAN</name>
<evidence type="ECO:0000313" key="1">
    <source>
        <dbReference type="EMBL" id="MFB2839634.1"/>
    </source>
</evidence>
<organism evidence="1 2">
    <name type="scientific">Floridaenema evergladense BLCC-F167</name>
    <dbReference type="NCBI Taxonomy" id="3153639"/>
    <lineage>
        <taxon>Bacteria</taxon>
        <taxon>Bacillati</taxon>
        <taxon>Cyanobacteriota</taxon>
        <taxon>Cyanophyceae</taxon>
        <taxon>Oscillatoriophycideae</taxon>
        <taxon>Aerosakkonematales</taxon>
        <taxon>Aerosakkonemataceae</taxon>
        <taxon>Floridanema</taxon>
        <taxon>Floridanema evergladense</taxon>
    </lineage>
</organism>
<evidence type="ECO:0000313" key="2">
    <source>
        <dbReference type="Proteomes" id="UP001576780"/>
    </source>
</evidence>
<sequence>MTQLFLLCPRYRLDDESPWLLGIDPARHYWISINGDAAFTESIPGLTVSSVTEWKQIMRQFRGLQPGEQIKLARISQSVSIICISENCFAIATESKNAPVWHLFDQETLESLLRTAHPDWQCSEKDIDLGRQMLFRSLQQSEVSVA</sequence>
<gene>
    <name evidence="1" type="ORF">ACE1CA_34515</name>
</gene>
<comment type="caution">
    <text evidence="1">The sequence shown here is derived from an EMBL/GenBank/DDBJ whole genome shotgun (WGS) entry which is preliminary data.</text>
</comment>
<accession>A0ABV4WWX9</accession>